<dbReference type="NCBIfam" id="TIGR01873">
    <property type="entry name" value="cas_CT1978"/>
    <property type="match status" value="1"/>
</dbReference>
<name>A0ABX8BJU3_9ACTN</name>
<organism evidence="2 3">
    <name type="scientific">Nocardiopsis changdeensis</name>
    <dbReference type="NCBI Taxonomy" id="2831969"/>
    <lineage>
        <taxon>Bacteria</taxon>
        <taxon>Bacillati</taxon>
        <taxon>Actinomycetota</taxon>
        <taxon>Actinomycetes</taxon>
        <taxon>Streptosporangiales</taxon>
        <taxon>Nocardiopsidaceae</taxon>
        <taxon>Nocardiopsis</taxon>
    </lineage>
</organism>
<reference evidence="2 3" key="1">
    <citation type="submission" date="2021-05" db="EMBL/GenBank/DDBJ databases">
        <title>Direct Submission.</title>
        <authorList>
            <person name="Li K."/>
            <person name="Gao J."/>
        </authorList>
    </citation>
    <scope>NUCLEOTIDE SEQUENCE [LARGE SCALE GENOMIC DNA]</scope>
    <source>
        <strain evidence="2 3">Mg02</strain>
    </source>
</reference>
<dbReference type="InterPro" id="IPR010152">
    <property type="entry name" value="CRISPR-assoc_prot_Cas2_sub"/>
</dbReference>
<keyword evidence="3" id="KW-1185">Reference proteome</keyword>
<evidence type="ECO:0000313" key="3">
    <source>
        <dbReference type="Proteomes" id="UP000676079"/>
    </source>
</evidence>
<accession>A0ABX8BJU3</accession>
<feature type="compositionally biased region" description="Basic residues" evidence="1">
    <location>
        <begin position="104"/>
        <end position="116"/>
    </location>
</feature>
<gene>
    <name evidence="2" type="primary">cas2e</name>
    <name evidence="2" type="ORF">KGD84_21915</name>
</gene>
<proteinExistence type="predicted"/>
<evidence type="ECO:0000256" key="1">
    <source>
        <dbReference type="SAM" id="MobiDB-lite"/>
    </source>
</evidence>
<dbReference type="EMBL" id="CP074133">
    <property type="protein sequence ID" value="QUX21088.1"/>
    <property type="molecule type" value="Genomic_DNA"/>
</dbReference>
<dbReference type="RefSeq" id="WP_220562291.1">
    <property type="nucleotide sequence ID" value="NZ_CP074133.1"/>
</dbReference>
<protein>
    <submittedName>
        <fullName evidence="2">Type I-E CRISPR-associated endoribonuclease Cas2</fullName>
    </submittedName>
</protein>
<dbReference type="CDD" id="cd09755">
    <property type="entry name" value="Cas2_I-E"/>
    <property type="match status" value="1"/>
</dbReference>
<evidence type="ECO:0000313" key="2">
    <source>
        <dbReference type="EMBL" id="QUX21088.1"/>
    </source>
</evidence>
<feature type="region of interest" description="Disordered" evidence="1">
    <location>
        <begin position="86"/>
        <end position="116"/>
    </location>
</feature>
<sequence length="116" mass="13292">MTVLVLTNCPKGLRGLLTRWLMEISSGVFVGRPSRRIRDLLWEEVQQYAGQGRALLVYTNDSEQGFGFKTFEHHWQPVDHEGLILMNRPKESSPSASTNPPKKGWSKASKRRRFGH</sequence>
<dbReference type="Proteomes" id="UP000676079">
    <property type="component" value="Chromosome"/>
</dbReference>
<dbReference type="Pfam" id="PF09707">
    <property type="entry name" value="Cas_Cas2CT1978"/>
    <property type="match status" value="1"/>
</dbReference>
<dbReference type="Gene3D" id="3.30.70.240">
    <property type="match status" value="1"/>
</dbReference>